<accession>A0A813JPV4</accession>
<gene>
    <name evidence="2" type="ORF">PGLA2088_LOCUS23508</name>
</gene>
<dbReference type="InterPro" id="IPR002885">
    <property type="entry name" value="PPR_rpt"/>
</dbReference>
<dbReference type="InterPro" id="IPR011990">
    <property type="entry name" value="TPR-like_helical_dom_sf"/>
</dbReference>
<organism evidence="2 3">
    <name type="scientific">Polarella glacialis</name>
    <name type="common">Dinoflagellate</name>
    <dbReference type="NCBI Taxonomy" id="89957"/>
    <lineage>
        <taxon>Eukaryota</taxon>
        <taxon>Sar</taxon>
        <taxon>Alveolata</taxon>
        <taxon>Dinophyceae</taxon>
        <taxon>Suessiales</taxon>
        <taxon>Suessiaceae</taxon>
        <taxon>Polarella</taxon>
    </lineage>
</organism>
<name>A0A813JPV4_POLGL</name>
<dbReference type="Gene3D" id="1.25.40.10">
    <property type="entry name" value="Tetratricopeptide repeat domain"/>
    <property type="match status" value="1"/>
</dbReference>
<dbReference type="EMBL" id="CAJNNW010026201">
    <property type="protein sequence ID" value="CAE8683553.1"/>
    <property type="molecule type" value="Genomic_DNA"/>
</dbReference>
<feature type="repeat" description="PPR" evidence="1">
    <location>
        <begin position="9"/>
        <end position="43"/>
    </location>
</feature>
<evidence type="ECO:0000313" key="3">
    <source>
        <dbReference type="Proteomes" id="UP000626109"/>
    </source>
</evidence>
<reference evidence="2" key="1">
    <citation type="submission" date="2021-02" db="EMBL/GenBank/DDBJ databases">
        <authorList>
            <person name="Dougan E. K."/>
            <person name="Rhodes N."/>
            <person name="Thang M."/>
            <person name="Chan C."/>
        </authorList>
    </citation>
    <scope>NUCLEOTIDE SEQUENCE</scope>
</reference>
<dbReference type="PROSITE" id="PS51375">
    <property type="entry name" value="PPR"/>
    <property type="match status" value="1"/>
</dbReference>
<proteinExistence type="predicted"/>
<sequence>MPEARVVLDEITYSDAISACSKGGRWQLAMNLLSLMPEAMLVPDESTYSDAISACEMCGQLPRLSMDWQHPVLRLPLRPSVAFLPRTVR</sequence>
<comment type="caution">
    <text evidence="2">The sequence shown here is derived from an EMBL/GenBank/DDBJ whole genome shotgun (WGS) entry which is preliminary data.</text>
</comment>
<dbReference type="AlphaFoldDB" id="A0A813JPV4"/>
<evidence type="ECO:0008006" key="4">
    <source>
        <dbReference type="Google" id="ProtNLM"/>
    </source>
</evidence>
<protein>
    <recommendedName>
        <fullName evidence="4">Pentatricopeptide repeat-containing protein</fullName>
    </recommendedName>
</protein>
<evidence type="ECO:0000256" key="1">
    <source>
        <dbReference type="PROSITE-ProRule" id="PRU00708"/>
    </source>
</evidence>
<evidence type="ECO:0000313" key="2">
    <source>
        <dbReference type="EMBL" id="CAE8683553.1"/>
    </source>
</evidence>
<dbReference type="Proteomes" id="UP000626109">
    <property type="component" value="Unassembled WGS sequence"/>
</dbReference>